<sequence>MQHSVESKGVKVAPPFSFRRKEKTPGQFEVVRSDLPGTTDSYQRWSVEGVAADIKEAICRVSDSAFNAEDNANIPTVTYELPDGTEIQVGPDRFKVPEVLFQPESIGKCDLDIRRDMYNSIILTGGTALFTGVRERLERELLEVAPQAAKVKVTSPMNPIERRFSVWIGGSILASLGSFQQMWMSKSEYDEHGAALIHRKAP</sequence>
<dbReference type="SUPFAM" id="SSF53067">
    <property type="entry name" value="Actin-like ATPase domain"/>
    <property type="match status" value="1"/>
</dbReference>
<protein>
    <recommendedName>
        <fullName evidence="4">Actin</fullName>
    </recommendedName>
</protein>
<evidence type="ECO:0008006" key="4">
    <source>
        <dbReference type="Google" id="ProtNLM"/>
    </source>
</evidence>
<dbReference type="Pfam" id="PF00022">
    <property type="entry name" value="Actin"/>
    <property type="match status" value="1"/>
</dbReference>
<evidence type="ECO:0000313" key="2">
    <source>
        <dbReference type="EMBL" id="KAK9839463.1"/>
    </source>
</evidence>
<evidence type="ECO:0000313" key="3">
    <source>
        <dbReference type="Proteomes" id="UP001445335"/>
    </source>
</evidence>
<name>A0AAW1S1H2_9CHLO</name>
<dbReference type="SMART" id="SM00268">
    <property type="entry name" value="ACTIN"/>
    <property type="match status" value="1"/>
</dbReference>
<gene>
    <name evidence="2" type="ORF">WJX81_003687</name>
</gene>
<dbReference type="Gene3D" id="3.90.640.10">
    <property type="entry name" value="Actin, Chain A, domain 4"/>
    <property type="match status" value="1"/>
</dbReference>
<comment type="similarity">
    <text evidence="1">Belongs to the actin family.</text>
</comment>
<keyword evidence="3" id="KW-1185">Reference proteome</keyword>
<dbReference type="EMBL" id="JALJOU010000016">
    <property type="protein sequence ID" value="KAK9839463.1"/>
    <property type="molecule type" value="Genomic_DNA"/>
</dbReference>
<dbReference type="InterPro" id="IPR004000">
    <property type="entry name" value="Actin"/>
</dbReference>
<comment type="caution">
    <text evidence="2">The sequence shown here is derived from an EMBL/GenBank/DDBJ whole genome shotgun (WGS) entry which is preliminary data.</text>
</comment>
<dbReference type="Gene3D" id="3.30.420.40">
    <property type="match status" value="2"/>
</dbReference>
<evidence type="ECO:0000256" key="1">
    <source>
        <dbReference type="RuleBase" id="RU000487"/>
    </source>
</evidence>
<dbReference type="Proteomes" id="UP001445335">
    <property type="component" value="Unassembled WGS sequence"/>
</dbReference>
<organism evidence="2 3">
    <name type="scientific">Elliptochloris bilobata</name>
    <dbReference type="NCBI Taxonomy" id="381761"/>
    <lineage>
        <taxon>Eukaryota</taxon>
        <taxon>Viridiplantae</taxon>
        <taxon>Chlorophyta</taxon>
        <taxon>core chlorophytes</taxon>
        <taxon>Trebouxiophyceae</taxon>
        <taxon>Trebouxiophyceae incertae sedis</taxon>
        <taxon>Elliptochloris clade</taxon>
        <taxon>Elliptochloris</taxon>
    </lineage>
</organism>
<reference evidence="2 3" key="1">
    <citation type="journal article" date="2024" name="Nat. Commun.">
        <title>Phylogenomics reveals the evolutionary origins of lichenization in chlorophyte algae.</title>
        <authorList>
            <person name="Puginier C."/>
            <person name="Libourel C."/>
            <person name="Otte J."/>
            <person name="Skaloud P."/>
            <person name="Haon M."/>
            <person name="Grisel S."/>
            <person name="Petersen M."/>
            <person name="Berrin J.G."/>
            <person name="Delaux P.M."/>
            <person name="Dal Grande F."/>
            <person name="Keller J."/>
        </authorList>
    </citation>
    <scope>NUCLEOTIDE SEQUENCE [LARGE SCALE GENOMIC DNA]</scope>
    <source>
        <strain evidence="2 3">SAG 245.80</strain>
    </source>
</reference>
<dbReference type="InterPro" id="IPR043129">
    <property type="entry name" value="ATPase_NBD"/>
</dbReference>
<accession>A0AAW1S1H2</accession>
<dbReference type="AlphaFoldDB" id="A0AAW1S1H2"/>
<proteinExistence type="inferred from homology"/>
<dbReference type="FunFam" id="3.30.420.40:FF:000127">
    <property type="entry name" value="actin-related protein 4"/>
    <property type="match status" value="1"/>
</dbReference>
<dbReference type="PANTHER" id="PTHR11937">
    <property type="entry name" value="ACTIN"/>
    <property type="match status" value="1"/>
</dbReference>